<dbReference type="Proteomes" id="UP000441336">
    <property type="component" value="Unassembled WGS sequence"/>
</dbReference>
<keyword evidence="2" id="KW-1185">Reference proteome</keyword>
<comment type="caution">
    <text evidence="1">The sequence shown here is derived from an EMBL/GenBank/DDBJ whole genome shotgun (WGS) entry which is preliminary data.</text>
</comment>
<sequence length="171" mass="19834">MKNTPIFAIPVRPHVRQFMLYKYGPAQPHAVHQNTFLGRVVRMKIEKQPFRQLRQAEKPEGSVYQLTLPTALRHYTISPESAKQMGEMFDKLFQEALIMFVIGQVIATGNERKALRSFCKLYGIDPSDADLEVLRKVYRDYKEKVLEDNGQADLLNWPESQELFSDFAVRS</sequence>
<reference evidence="1 2" key="1">
    <citation type="submission" date="2019-12" db="EMBL/GenBank/DDBJ databases">
        <title>Hymenobacter sp. HMF4947 Genome sequencing and assembly.</title>
        <authorList>
            <person name="Kang H."/>
            <person name="Cha I."/>
            <person name="Kim H."/>
            <person name="Joh K."/>
        </authorList>
    </citation>
    <scope>NUCLEOTIDE SEQUENCE [LARGE SCALE GENOMIC DNA]</scope>
    <source>
        <strain evidence="1 2">HMF4947</strain>
    </source>
</reference>
<dbReference type="AlphaFoldDB" id="A0A7K1THJ3"/>
<accession>A0A7K1THJ3</accession>
<dbReference type="EMBL" id="WQKZ01000003">
    <property type="protein sequence ID" value="MVN77833.1"/>
    <property type="molecule type" value="Genomic_DNA"/>
</dbReference>
<gene>
    <name evidence="1" type="ORF">GO988_15990</name>
</gene>
<evidence type="ECO:0000313" key="2">
    <source>
        <dbReference type="Proteomes" id="UP000441336"/>
    </source>
</evidence>
<protein>
    <submittedName>
        <fullName evidence="1">Uncharacterized protein</fullName>
    </submittedName>
</protein>
<proteinExistence type="predicted"/>
<evidence type="ECO:0000313" key="1">
    <source>
        <dbReference type="EMBL" id="MVN77833.1"/>
    </source>
</evidence>
<dbReference type="RefSeq" id="WP_157567230.1">
    <property type="nucleotide sequence ID" value="NZ_WQKZ01000003.1"/>
</dbReference>
<name>A0A7K1THJ3_9BACT</name>
<organism evidence="1 2">
    <name type="scientific">Hymenobacter ginkgonis</name>
    <dbReference type="NCBI Taxonomy" id="2682976"/>
    <lineage>
        <taxon>Bacteria</taxon>
        <taxon>Pseudomonadati</taxon>
        <taxon>Bacteroidota</taxon>
        <taxon>Cytophagia</taxon>
        <taxon>Cytophagales</taxon>
        <taxon>Hymenobacteraceae</taxon>
        <taxon>Hymenobacter</taxon>
    </lineage>
</organism>